<dbReference type="AlphaFoldDB" id="A0A222E4B3"/>
<gene>
    <name evidence="2" type="ORF">ANTHELSMS3_02304</name>
</gene>
<proteinExistence type="predicted"/>
<dbReference type="KEGG" id="aht:ANTHELSMS3_02304"/>
<evidence type="ECO:0000313" key="2">
    <source>
        <dbReference type="EMBL" id="ASP20980.1"/>
    </source>
</evidence>
<keyword evidence="1" id="KW-1133">Transmembrane helix</keyword>
<dbReference type="EMBL" id="CP022540">
    <property type="protein sequence ID" value="ASP20980.1"/>
    <property type="molecule type" value="Genomic_DNA"/>
</dbReference>
<keyword evidence="1" id="KW-0812">Transmembrane</keyword>
<organism evidence="2 3">
    <name type="scientific">Antarctobacter heliothermus</name>
    <dbReference type="NCBI Taxonomy" id="74033"/>
    <lineage>
        <taxon>Bacteria</taxon>
        <taxon>Pseudomonadati</taxon>
        <taxon>Pseudomonadota</taxon>
        <taxon>Alphaproteobacteria</taxon>
        <taxon>Rhodobacterales</taxon>
        <taxon>Roseobacteraceae</taxon>
        <taxon>Antarctobacter</taxon>
    </lineage>
</organism>
<name>A0A222E4B3_9RHOB</name>
<evidence type="ECO:0000313" key="3">
    <source>
        <dbReference type="Proteomes" id="UP000203589"/>
    </source>
</evidence>
<feature type="transmembrane region" description="Helical" evidence="1">
    <location>
        <begin position="65"/>
        <end position="92"/>
    </location>
</feature>
<protein>
    <recommendedName>
        <fullName evidence="4">SHOCT domain-containing protein</fullName>
    </recommendedName>
</protein>
<reference evidence="2 3" key="1">
    <citation type="submission" date="2017-07" db="EMBL/GenBank/DDBJ databases">
        <title>Genome Sequence of Antarctobacter heliothermus Strain SMS3 Isolated from a culture of the Diatom Skeletonema marinoi.</title>
        <authorList>
            <person name="Topel M."/>
            <person name="Pinder M.I.M."/>
            <person name="Johansson O.N."/>
            <person name="Kourtchenko O."/>
            <person name="Godhe A."/>
            <person name="Clarke A.K."/>
        </authorList>
    </citation>
    <scope>NUCLEOTIDE SEQUENCE [LARGE SCALE GENOMIC DNA]</scope>
    <source>
        <strain evidence="2 3">SMS3</strain>
    </source>
</reference>
<evidence type="ECO:0000256" key="1">
    <source>
        <dbReference type="SAM" id="Phobius"/>
    </source>
</evidence>
<keyword evidence="3" id="KW-1185">Reference proteome</keyword>
<sequence>MVPGWPFGAVSLLRSKAAQLRPVQDKTYVNRQAIPMKRLVFPMVLAADPALADRDDGRGYIMDGYGFGMMMFALPLWLIVLGIVVAGVIWFVRRTDANPTQRPGAAIAALDMRLARGEIDPEDCSARKTLLAG</sequence>
<keyword evidence="1" id="KW-0472">Membrane</keyword>
<dbReference type="Proteomes" id="UP000203589">
    <property type="component" value="Chromosome"/>
</dbReference>
<accession>A0A222E4B3</accession>
<evidence type="ECO:0008006" key="4">
    <source>
        <dbReference type="Google" id="ProtNLM"/>
    </source>
</evidence>